<reference evidence="3" key="1">
    <citation type="submission" date="2015-09" db="EMBL/GenBank/DDBJ databases">
        <authorList>
            <consortium name="Pathogen Informatics"/>
        </authorList>
    </citation>
    <scope>NUCLEOTIDE SEQUENCE [LARGE SCALE GENOMIC DNA]</scope>
    <source>
        <strain evidence="3">Lake Konstanz</strain>
    </source>
</reference>
<evidence type="ECO:0000256" key="1">
    <source>
        <dbReference type="SAM" id="MobiDB-lite"/>
    </source>
</evidence>
<organism evidence="2 3">
    <name type="scientific">Bodo saltans</name>
    <name type="common">Flagellated protozoan</name>
    <dbReference type="NCBI Taxonomy" id="75058"/>
    <lineage>
        <taxon>Eukaryota</taxon>
        <taxon>Discoba</taxon>
        <taxon>Euglenozoa</taxon>
        <taxon>Kinetoplastea</taxon>
        <taxon>Metakinetoplastina</taxon>
        <taxon>Eubodonida</taxon>
        <taxon>Bodonidae</taxon>
        <taxon>Bodo</taxon>
    </lineage>
</organism>
<sequence>MASPRPFMFRTPKDDAPPHDPSLWEGGRDCFFLTRRSELQLLERRLQQSNDVVDQHAPKLEDPLAKKPDAGATLSNIFSWQYIAEVFAQVILRRKPKAKSNEPSPAEVAALSFDELFLRFQSALQRGDVVGSSCYAKELARRKAQVSHASVAADTNNRPVVAPLAPSQRFEHAPSSASHNGFGRL</sequence>
<dbReference type="Proteomes" id="UP000051952">
    <property type="component" value="Unassembled WGS sequence"/>
</dbReference>
<dbReference type="AlphaFoldDB" id="A0A0S4IRA4"/>
<gene>
    <name evidence="2" type="ORF">BSAL_61010</name>
</gene>
<protein>
    <submittedName>
        <fullName evidence="2">Uncharacterized protein</fullName>
    </submittedName>
</protein>
<keyword evidence="3" id="KW-1185">Reference proteome</keyword>
<dbReference type="OrthoDB" id="244803at2759"/>
<evidence type="ECO:0000313" key="2">
    <source>
        <dbReference type="EMBL" id="CUF28162.1"/>
    </source>
</evidence>
<feature type="region of interest" description="Disordered" evidence="1">
    <location>
        <begin position="1"/>
        <end position="22"/>
    </location>
</feature>
<feature type="region of interest" description="Disordered" evidence="1">
    <location>
        <begin position="166"/>
        <end position="185"/>
    </location>
</feature>
<dbReference type="VEuPathDB" id="TriTrypDB:BSAL_61010"/>
<proteinExistence type="predicted"/>
<dbReference type="EMBL" id="CYKH01000284">
    <property type="protein sequence ID" value="CUF28162.1"/>
    <property type="molecule type" value="Genomic_DNA"/>
</dbReference>
<evidence type="ECO:0000313" key="3">
    <source>
        <dbReference type="Proteomes" id="UP000051952"/>
    </source>
</evidence>
<name>A0A0S4IRA4_BODSA</name>
<accession>A0A0S4IRA4</accession>